<sequence>FDYSDFTRVEVGYALEVEVIQSSSFSISITADDNIFDYMDVSKSGETLKIRLKSGYSYTSYTAIAEITMPELYRLDLSGATHGSVQGFSSSHDFVLELSGASSLNISDMAAGNIRFDLSGASHLTGSITAGGDARFDISGASSVTLSGSANDLNADASGASHLGLDDFPVHNADVNLSGASSSTINTDGTLDANLSGASHLYYIGNPTLDDIDLSGGSNISKK</sequence>
<dbReference type="EMBL" id="BARW01007056">
    <property type="protein sequence ID" value="GAI84175.1"/>
    <property type="molecule type" value="Genomic_DNA"/>
</dbReference>
<accession>X1T9E8</accession>
<reference evidence="2" key="1">
    <citation type="journal article" date="2014" name="Front. Microbiol.">
        <title>High frequency of phylogenetically diverse reductive dehalogenase-homologous genes in deep subseafloor sedimentary metagenomes.</title>
        <authorList>
            <person name="Kawai M."/>
            <person name="Futagami T."/>
            <person name="Toyoda A."/>
            <person name="Takaki Y."/>
            <person name="Nishi S."/>
            <person name="Hori S."/>
            <person name="Arai W."/>
            <person name="Tsubouchi T."/>
            <person name="Morono Y."/>
            <person name="Uchiyama I."/>
            <person name="Ito T."/>
            <person name="Fujiyama A."/>
            <person name="Inagaki F."/>
            <person name="Takami H."/>
        </authorList>
    </citation>
    <scope>NUCLEOTIDE SEQUENCE</scope>
    <source>
        <strain evidence="2">Expedition CK06-06</strain>
    </source>
</reference>
<feature type="domain" description="Putative auto-transporter adhesin head GIN" evidence="1">
    <location>
        <begin position="5"/>
        <end position="207"/>
    </location>
</feature>
<name>X1T9E8_9ZZZZ</name>
<dbReference type="Pfam" id="PF10988">
    <property type="entry name" value="DUF2807"/>
    <property type="match status" value="1"/>
</dbReference>
<comment type="caution">
    <text evidence="2">The sequence shown here is derived from an EMBL/GenBank/DDBJ whole genome shotgun (WGS) entry which is preliminary data.</text>
</comment>
<evidence type="ECO:0000259" key="1">
    <source>
        <dbReference type="Pfam" id="PF10988"/>
    </source>
</evidence>
<protein>
    <recommendedName>
        <fullName evidence="1">Putative auto-transporter adhesin head GIN domain-containing protein</fullName>
    </recommendedName>
</protein>
<proteinExistence type="predicted"/>
<feature type="non-terminal residue" evidence="2">
    <location>
        <position position="1"/>
    </location>
</feature>
<dbReference type="InterPro" id="IPR021255">
    <property type="entry name" value="DUF2807"/>
</dbReference>
<dbReference type="Gene3D" id="2.160.20.120">
    <property type="match status" value="1"/>
</dbReference>
<dbReference type="AlphaFoldDB" id="X1T9E8"/>
<organism evidence="2">
    <name type="scientific">marine sediment metagenome</name>
    <dbReference type="NCBI Taxonomy" id="412755"/>
    <lineage>
        <taxon>unclassified sequences</taxon>
        <taxon>metagenomes</taxon>
        <taxon>ecological metagenomes</taxon>
    </lineage>
</organism>
<evidence type="ECO:0000313" key="2">
    <source>
        <dbReference type="EMBL" id="GAI84175.1"/>
    </source>
</evidence>
<gene>
    <name evidence="2" type="ORF">S12H4_14767</name>
</gene>